<reference evidence="3" key="2">
    <citation type="journal article" date="2018" name="BMC Genomics">
        <title>Genomic insights into host adaptation between the wheat stripe rust pathogen (Puccinia striiformis f. sp. tritici) and the barley stripe rust pathogen (Puccinia striiformis f. sp. hordei).</title>
        <authorList>
            <person name="Xia C."/>
            <person name="Wang M."/>
            <person name="Yin C."/>
            <person name="Cornejo O.E."/>
            <person name="Hulbert S.H."/>
            <person name="Chen X."/>
        </authorList>
    </citation>
    <scope>NUCLEOTIDE SEQUENCE [LARGE SCALE GENOMIC DNA]</scope>
    <source>
        <strain evidence="3">93TX-2</strain>
    </source>
</reference>
<dbReference type="Proteomes" id="UP000238274">
    <property type="component" value="Unassembled WGS sequence"/>
</dbReference>
<evidence type="ECO:0000259" key="1">
    <source>
        <dbReference type="Pfam" id="PF01738"/>
    </source>
</evidence>
<reference evidence="3" key="3">
    <citation type="journal article" date="2018" name="Mol. Plant Microbe Interact.">
        <title>Genome sequence resources for the wheat stripe rust pathogen (Puccinia striiformis f. sp. tritici) and the barley stripe rust pathogen (Puccinia striiformis f. sp. hordei).</title>
        <authorList>
            <person name="Xia C."/>
            <person name="Wang M."/>
            <person name="Yin C."/>
            <person name="Cornejo O.E."/>
            <person name="Hulbert S.H."/>
            <person name="Chen X."/>
        </authorList>
    </citation>
    <scope>NUCLEOTIDE SEQUENCE [LARGE SCALE GENOMIC DNA]</scope>
    <source>
        <strain evidence="3">93TX-2</strain>
    </source>
</reference>
<comment type="caution">
    <text evidence="2">The sequence shown here is derived from an EMBL/GenBank/DDBJ whole genome shotgun (WGS) entry which is preliminary data.</text>
</comment>
<evidence type="ECO:0000313" key="3">
    <source>
        <dbReference type="Proteomes" id="UP000238274"/>
    </source>
</evidence>
<protein>
    <recommendedName>
        <fullName evidence="1">Dienelactone hydrolase domain-containing protein</fullName>
    </recommendedName>
</protein>
<dbReference type="Gene3D" id="3.40.50.1820">
    <property type="entry name" value="alpha/beta hydrolase"/>
    <property type="match status" value="1"/>
</dbReference>
<dbReference type="AlphaFoldDB" id="A0A2S4UM87"/>
<gene>
    <name evidence="2" type="ORF">PSHT_14075</name>
</gene>
<reference evidence="2 3" key="1">
    <citation type="submission" date="2017-12" db="EMBL/GenBank/DDBJ databases">
        <title>Gene loss provides genomic basis for host adaptation in cereal stripe rust fungi.</title>
        <authorList>
            <person name="Xia C."/>
        </authorList>
    </citation>
    <scope>NUCLEOTIDE SEQUENCE [LARGE SCALE GENOMIC DNA]</scope>
    <source>
        <strain evidence="2 3">93TX-2</strain>
    </source>
</reference>
<evidence type="ECO:0000313" key="2">
    <source>
        <dbReference type="EMBL" id="POV98341.1"/>
    </source>
</evidence>
<dbReference type="PANTHER" id="PTHR17630:SF44">
    <property type="entry name" value="PROTEIN AIM2"/>
    <property type="match status" value="1"/>
</dbReference>
<dbReference type="VEuPathDB" id="FungiDB:PSTT_09390"/>
<name>A0A2S4UM87_9BASI</name>
<sequence length="353" mass="38915">MTCGELCISSKNSHPPLCFYASNRGLIPCLIDLTCLPWPTGFIHEGKATGVLSTIKDIQVYIATPTEPIPEKAILIFPDIYGVELKNTQLIADRLAVDVRVPTYVLDLFGGSCAPQPGTRTDFVFADWLKGHGPEKVLPIIESVIQHLTEKGIHKFAAVGYCFGGKYVFMTSQKNWIHVGSTCHPSLLQIPDDLNKLNDTSKVPLLINSCEFDEQFGAEAQKKADEILGDGKYKPGFKRNYYAGATHGFGCRADLVSASFPDACHCNRASLTPALEQQKEKTSRKGGIRQEFCRDREMVQNSPLIRSIHTRDCDSSHPKANIPTCLKHPAALCSDRASSLVTYKNTEELDAVE</sequence>
<dbReference type="OrthoDB" id="17560at2759"/>
<dbReference type="GO" id="GO:0016787">
    <property type="term" value="F:hydrolase activity"/>
    <property type="evidence" value="ECO:0007669"/>
    <property type="project" value="InterPro"/>
</dbReference>
<dbReference type="Pfam" id="PF01738">
    <property type="entry name" value="DLH"/>
    <property type="match status" value="1"/>
</dbReference>
<feature type="domain" description="Dienelactone hydrolase" evidence="1">
    <location>
        <begin position="58"/>
        <end position="255"/>
    </location>
</feature>
<dbReference type="SUPFAM" id="SSF53474">
    <property type="entry name" value="alpha/beta-Hydrolases"/>
    <property type="match status" value="1"/>
</dbReference>
<dbReference type="EMBL" id="PKSM01000302">
    <property type="protein sequence ID" value="POV98341.1"/>
    <property type="molecule type" value="Genomic_DNA"/>
</dbReference>
<organism evidence="2 3">
    <name type="scientific">Puccinia striiformis</name>
    <dbReference type="NCBI Taxonomy" id="27350"/>
    <lineage>
        <taxon>Eukaryota</taxon>
        <taxon>Fungi</taxon>
        <taxon>Dikarya</taxon>
        <taxon>Basidiomycota</taxon>
        <taxon>Pucciniomycotina</taxon>
        <taxon>Pucciniomycetes</taxon>
        <taxon>Pucciniales</taxon>
        <taxon>Pucciniaceae</taxon>
        <taxon>Puccinia</taxon>
    </lineage>
</organism>
<keyword evidence="3" id="KW-1185">Reference proteome</keyword>
<dbReference type="PANTHER" id="PTHR17630">
    <property type="entry name" value="DIENELACTONE HYDROLASE"/>
    <property type="match status" value="1"/>
</dbReference>
<accession>A0A2S4UM87</accession>
<dbReference type="InterPro" id="IPR002925">
    <property type="entry name" value="Dienelactn_hydro"/>
</dbReference>
<dbReference type="VEuPathDB" id="FungiDB:PSHT_14075"/>
<dbReference type="InterPro" id="IPR029058">
    <property type="entry name" value="AB_hydrolase_fold"/>
</dbReference>
<proteinExistence type="predicted"/>